<dbReference type="InterPro" id="IPR019821">
    <property type="entry name" value="Kinesin_motor_CS"/>
</dbReference>
<feature type="domain" description="Kinesin motor" evidence="10">
    <location>
        <begin position="5"/>
        <end position="330"/>
    </location>
</feature>
<keyword evidence="12" id="KW-1185">Reference proteome</keyword>
<dbReference type="SMART" id="SM00129">
    <property type="entry name" value="KISc"/>
    <property type="match status" value="1"/>
</dbReference>
<feature type="coiled-coil region" evidence="8">
    <location>
        <begin position="346"/>
        <end position="400"/>
    </location>
</feature>
<evidence type="ECO:0000256" key="8">
    <source>
        <dbReference type="SAM" id="Coils"/>
    </source>
</evidence>
<dbReference type="PROSITE" id="PS00411">
    <property type="entry name" value="KINESIN_MOTOR_1"/>
    <property type="match status" value="1"/>
</dbReference>
<gene>
    <name evidence="11" type="ORF">CINCED_3A007241</name>
</gene>
<keyword evidence="5 7" id="KW-0505">Motor protein</keyword>
<keyword evidence="3 7" id="KW-0067">ATP-binding</keyword>
<dbReference type="OrthoDB" id="21525at2759"/>
<dbReference type="GO" id="GO:0003777">
    <property type="term" value="F:microtubule motor activity"/>
    <property type="evidence" value="ECO:0007669"/>
    <property type="project" value="InterPro"/>
</dbReference>
<comment type="subcellular location">
    <subcellularLocation>
        <location evidence="1">Cytoplasm</location>
        <location evidence="1">Cytoskeleton</location>
    </subcellularLocation>
</comment>
<feature type="region of interest" description="Disordered" evidence="9">
    <location>
        <begin position="406"/>
        <end position="426"/>
    </location>
</feature>
<dbReference type="PANTHER" id="PTHR47968">
    <property type="entry name" value="CENTROMERE PROTEIN E"/>
    <property type="match status" value="1"/>
</dbReference>
<feature type="coiled-coil region" evidence="8">
    <location>
        <begin position="544"/>
        <end position="807"/>
    </location>
</feature>
<feature type="coiled-coil region" evidence="8">
    <location>
        <begin position="1877"/>
        <end position="1956"/>
    </location>
</feature>
<evidence type="ECO:0000313" key="12">
    <source>
        <dbReference type="Proteomes" id="UP000325440"/>
    </source>
</evidence>
<dbReference type="EMBL" id="CABPRJ010001430">
    <property type="protein sequence ID" value="VVC36088.1"/>
    <property type="molecule type" value="Genomic_DNA"/>
</dbReference>
<keyword evidence="4 8" id="KW-0175">Coiled coil</keyword>
<organism evidence="11 12">
    <name type="scientific">Cinara cedri</name>
    <dbReference type="NCBI Taxonomy" id="506608"/>
    <lineage>
        <taxon>Eukaryota</taxon>
        <taxon>Metazoa</taxon>
        <taxon>Ecdysozoa</taxon>
        <taxon>Arthropoda</taxon>
        <taxon>Hexapoda</taxon>
        <taxon>Insecta</taxon>
        <taxon>Pterygota</taxon>
        <taxon>Neoptera</taxon>
        <taxon>Paraneoptera</taxon>
        <taxon>Hemiptera</taxon>
        <taxon>Sternorrhyncha</taxon>
        <taxon>Aphidomorpha</taxon>
        <taxon>Aphidoidea</taxon>
        <taxon>Aphididae</taxon>
        <taxon>Lachninae</taxon>
        <taxon>Cinara</taxon>
    </lineage>
</organism>
<feature type="coiled-coil region" evidence="8">
    <location>
        <begin position="955"/>
        <end position="1008"/>
    </location>
</feature>
<dbReference type="PRINTS" id="PR00380">
    <property type="entry name" value="KINESINHEAVY"/>
</dbReference>
<feature type="coiled-coil region" evidence="8">
    <location>
        <begin position="1725"/>
        <end position="1815"/>
    </location>
</feature>
<evidence type="ECO:0000313" key="11">
    <source>
        <dbReference type="EMBL" id="VVC36088.1"/>
    </source>
</evidence>
<evidence type="ECO:0000256" key="3">
    <source>
        <dbReference type="ARBA" id="ARBA00022840"/>
    </source>
</evidence>
<dbReference type="InterPro" id="IPR036961">
    <property type="entry name" value="Kinesin_motor_dom_sf"/>
</dbReference>
<feature type="coiled-coil region" evidence="8">
    <location>
        <begin position="1983"/>
        <end position="2102"/>
    </location>
</feature>
<dbReference type="GO" id="GO:0005524">
    <property type="term" value="F:ATP binding"/>
    <property type="evidence" value="ECO:0007669"/>
    <property type="project" value="UniProtKB-UniRule"/>
</dbReference>
<keyword evidence="2 7" id="KW-0547">Nucleotide-binding</keyword>
<dbReference type="Gene3D" id="3.40.850.10">
    <property type="entry name" value="Kinesin motor domain"/>
    <property type="match status" value="1"/>
</dbReference>
<evidence type="ECO:0000256" key="1">
    <source>
        <dbReference type="ARBA" id="ARBA00004245"/>
    </source>
</evidence>
<evidence type="ECO:0000259" key="10">
    <source>
        <dbReference type="PROSITE" id="PS50067"/>
    </source>
</evidence>
<feature type="binding site" evidence="7">
    <location>
        <begin position="88"/>
        <end position="95"/>
    </location>
    <ligand>
        <name>ATP</name>
        <dbReference type="ChEBI" id="CHEBI:30616"/>
    </ligand>
</feature>
<keyword evidence="6" id="KW-0206">Cytoskeleton</keyword>
<dbReference type="GO" id="GO:0008017">
    <property type="term" value="F:microtubule binding"/>
    <property type="evidence" value="ECO:0007669"/>
    <property type="project" value="InterPro"/>
</dbReference>
<evidence type="ECO:0000256" key="2">
    <source>
        <dbReference type="ARBA" id="ARBA00022741"/>
    </source>
</evidence>
<reference evidence="11 12" key="1">
    <citation type="submission" date="2019-08" db="EMBL/GenBank/DDBJ databases">
        <authorList>
            <person name="Alioto T."/>
            <person name="Alioto T."/>
            <person name="Gomez Garrido J."/>
        </authorList>
    </citation>
    <scope>NUCLEOTIDE SEQUENCE [LARGE SCALE GENOMIC DNA]</scope>
</reference>
<comment type="similarity">
    <text evidence="7">Belongs to the TRAFAC class myosin-kinesin ATPase superfamily. Kinesin family.</text>
</comment>
<feature type="coiled-coil region" evidence="8">
    <location>
        <begin position="2171"/>
        <end position="2374"/>
    </location>
</feature>
<feature type="coiled-coil region" evidence="8">
    <location>
        <begin position="1526"/>
        <end position="1595"/>
    </location>
</feature>
<dbReference type="SUPFAM" id="SSF52540">
    <property type="entry name" value="P-loop containing nucleoside triphosphate hydrolases"/>
    <property type="match status" value="1"/>
</dbReference>
<sequence length="2441" mass="284684">MDSCNIKVAIKIRPLNNKEQSDGRIYWNVESNSIIHIDPITEKKNGEQFLFDKVFSGSSTNYDVFDEIVRPIIDRGVQGFNGTVFAYGQTASGKTYTMSGDKSCPGIIPLAINYMFNVMNSSTSREFLLRACYLEIYNEKLIDLLEINDNKTQRKKIEIQKDGLHITPLKAIVCQNAQMVIDLMKIGDKNRSIGETNMNERSSRSHTIFRIILESRNIDDDCNGAYQQSVINLVDLAGSERSSQTQSSLERFKEGCKINSSLTTLGLVIQQLSECPDSSQHINFRDSKLTRILQTSLGGNSLTAIICTISLAVDDQTNNTLNFASRAKKIKNIAKINENISDETLLKRYRVQLSKLNKELEGIKQHMYETDEVNEIKYKYQEEKRTNEELKERIMRLQKNMITSSISQKNQSLNKKGHNRRRTWGGKLENTFSSSNILATIEEDVNLPRPSVPSNFEFKTPLESFEWDLIREEDQKIDNESLNNENTSYDFSPPASIPLNVCETPKKVLRERVNNYKNMFEMSMKENNELREFTTLEKQMFHDNNEQLKDLSNLRKKIDDLQNEKNESAKIIEKLKSSVKLIENEKRDVEITMEIQKQKFEKREAELLTSIQETREELKFKDDQLKKVIFSNDFMAQNQEEIKRLEMKIKEMCILNNSYISEIEMLKTQLLMKDQLLNVELTNNNSLINELSSLQNEVAEVKSLPYAIKLVADEGYFTLKKIEIEELYRLFESIQNTVDQLQQGNLSITDENNNLKLIIDDYKHQMNNAKEENNNLKVIIDDYNHQINNAVKENNELKSQSNLIEINIKSIIKEFSACNEIDVDNSEISSLLNFAAKHFEQNTDQNEKLSNENLILNEKLSFSNNNLCKIKSLVFDNLDNILTIISTMEVKSMCEIEKFKKDLTESLKENIILKSCIQMFDELTLECVKIIEQVKTNQSNMVYLQEELTVCNALKNEFQSDIENIKQKIEIQKQAEVELVTNDLQNSLDELKEMKMKVQLNLSEFDELNTLLHSKNSELDKNSKLIIDLESDRLELNKKLKELSFSENKTREELLTVNKELDDIQIKNNSNITIIENLKDELDTIRFELEEKSNIVNKSEVTMCNYLKEINTLNNYNIKLQMELEEKSKKENDLKYELHIVTKEIEDAILKTNEVKAVYNILNSKCESKTLIVEQLNYELKCINSTLNEKNNLIVELENTNLALLTKCENLEVIDQLNKTIVELQMKLEDKTQIENEMHNELQAKIMQLENASVKENELQGLVESMKNEEELNIISVKKIESELVTKSNLLTNLEIINSELLLKFNEINETNLFNMNEHKKIQDQLQTVIQEKALIQTDLNLLTVQLLEKTDHHDQIKKHLEDTLQQQAFNYQKLYNEFMHFSSDIELILNLQINTESKLRAEILYKSTELDDLQKQLYESNLQQDYEKLEEEYILRTRECDEAFAKIKNLESILLTKEESEKVLKDNFKSKCIALEEYKKNVEFLFMKNDSFQMRVNDFEDNVLVDLNEEFDSMKSELTKRIESEKILVEEKLKLECNLNELQEKLVSTSKALELSEEQSKELASIIDIFVFEIKEANSAKENLEFRLNQAEHELLKSGDYTQSLECELYNLQTKLENECIKAECVEKEFIELKLKCNDQINKKDLEGLDVRNKIIDSLVDYVHDIKLKLTELNSAMISGNQCEKDLRTKVMSVEDDILPLDGTLKASCNPSFESADIGIGLEINNLRKLLEDKINLVKDLQNSKNDMEINISKLQDQINKQSVENNKLINDMTLMENDLKEKTSTVNNLSNELNTIKIQYNELEEHNQAIKEQIHFSFDIDTELRNGKKDLVNEINLLEPGKITGVLTHHNLSNLLVTFVNLIMTKEQQIVADLVHNQNKIKQQYEEQIRQFEEDIKKEKEWQEQVESDNEKLSLELENLKSEKHNFPCKEIEIKELTEKLLEAENQSFNYLCELQELKTLFSKENEQNYKSLSNEFEIFKINSEQSIQNLKNKLEDLTHKYNESLNMYKDQTNSRSTLEDQIEKLTSECTCLKAIIEKKDEDIKNLFEKVQLKTLEYEALIEKNNLLKDEMKEVHGKKIDELQLELNDKIQQIYRTEKLLKEVTKNHQQLIEEMSLNVLQTKHQQENDNSAINLNLNENDFFKLSELLKCTGTLPVIYDNISLLVVKCGHLEEEIKELKHANVNLDNECEAMLIEIKNKDNKIIELLTSEDEIRQTIELLTEEKEVLKNKCEQLKNVNSNVKKLNDEICGYEQNIYQLRKEKGQLIVQHDKEINQLKTELKQAQTKNQEILNEYNKLSETAKNLEKSLKEDIQQLNRCIVDKNAKISTLELFSKTNADELKKKNRELEYVYKRARDENHMLRKELRHIKEITHVTKVDQHTQTVEEQSMVGSAMLAGHKSMTEKITKLESDNYLMKKMLHHRKTKIENLQKQLEERHS</sequence>
<feature type="coiled-coil region" evidence="8">
    <location>
        <begin position="1075"/>
        <end position="1133"/>
    </location>
</feature>
<proteinExistence type="inferred from homology"/>
<dbReference type="GO" id="GO:0000278">
    <property type="term" value="P:mitotic cell cycle"/>
    <property type="evidence" value="ECO:0007669"/>
    <property type="project" value="TreeGrafter"/>
</dbReference>
<evidence type="ECO:0000256" key="7">
    <source>
        <dbReference type="PROSITE-ProRule" id="PRU00283"/>
    </source>
</evidence>
<dbReference type="Pfam" id="PF00225">
    <property type="entry name" value="Kinesin"/>
    <property type="match status" value="1"/>
</dbReference>
<dbReference type="GO" id="GO:0016787">
    <property type="term" value="F:hydrolase activity"/>
    <property type="evidence" value="ECO:0007669"/>
    <property type="project" value="UniProtKB-KW"/>
</dbReference>
<dbReference type="InterPro" id="IPR027640">
    <property type="entry name" value="Kinesin-like_fam"/>
</dbReference>
<evidence type="ECO:0000256" key="6">
    <source>
        <dbReference type="ARBA" id="ARBA00023212"/>
    </source>
</evidence>
<dbReference type="InterPro" id="IPR027417">
    <property type="entry name" value="P-loop_NTPase"/>
</dbReference>
<dbReference type="PANTHER" id="PTHR47968:SF75">
    <property type="entry name" value="CENTROMERE-ASSOCIATED PROTEIN E"/>
    <property type="match status" value="1"/>
</dbReference>
<protein>
    <submittedName>
        <fullName evidence="11">Kinesin motor domain, conserved site,P-loop containing nucleoside triphosphate hydrolase,Kinesin motor</fullName>
    </submittedName>
</protein>
<feature type="coiled-coil region" evidence="8">
    <location>
        <begin position="1180"/>
        <end position="1269"/>
    </location>
</feature>
<dbReference type="GO" id="GO:0007018">
    <property type="term" value="P:microtubule-based movement"/>
    <property type="evidence" value="ECO:0007669"/>
    <property type="project" value="InterPro"/>
</dbReference>
<evidence type="ECO:0000256" key="4">
    <source>
        <dbReference type="ARBA" id="ARBA00023054"/>
    </source>
</evidence>
<keyword evidence="6" id="KW-0963">Cytoplasm</keyword>
<evidence type="ECO:0000256" key="9">
    <source>
        <dbReference type="SAM" id="MobiDB-lite"/>
    </source>
</evidence>
<dbReference type="InterPro" id="IPR001752">
    <property type="entry name" value="Kinesin_motor_dom"/>
</dbReference>
<feature type="compositionally biased region" description="Basic residues" evidence="9">
    <location>
        <begin position="415"/>
        <end position="424"/>
    </location>
</feature>
<accession>A0A5E4MX54</accession>
<evidence type="ECO:0000256" key="5">
    <source>
        <dbReference type="ARBA" id="ARBA00023175"/>
    </source>
</evidence>
<dbReference type="Proteomes" id="UP000325440">
    <property type="component" value="Unassembled WGS sequence"/>
</dbReference>
<keyword evidence="11" id="KW-0378">Hydrolase</keyword>
<dbReference type="PROSITE" id="PS50067">
    <property type="entry name" value="KINESIN_MOTOR_2"/>
    <property type="match status" value="1"/>
</dbReference>
<dbReference type="GO" id="GO:0005874">
    <property type="term" value="C:microtubule"/>
    <property type="evidence" value="ECO:0007669"/>
    <property type="project" value="TreeGrafter"/>
</dbReference>
<name>A0A5E4MX54_9HEMI</name>